<evidence type="ECO:0000313" key="2">
    <source>
        <dbReference type="Proteomes" id="UP000598174"/>
    </source>
</evidence>
<dbReference type="Proteomes" id="UP000598174">
    <property type="component" value="Unassembled WGS sequence"/>
</dbReference>
<name>A0A919J4S0_9ACTN</name>
<reference evidence="1" key="1">
    <citation type="submission" date="2021-01" db="EMBL/GenBank/DDBJ databases">
        <title>Whole genome shotgun sequence of Actinoplanes ferrugineus NBRC 15555.</title>
        <authorList>
            <person name="Komaki H."/>
            <person name="Tamura T."/>
        </authorList>
    </citation>
    <scope>NUCLEOTIDE SEQUENCE</scope>
    <source>
        <strain evidence="1">NBRC 15555</strain>
    </source>
</reference>
<proteinExistence type="predicted"/>
<evidence type="ECO:0000313" key="1">
    <source>
        <dbReference type="EMBL" id="GIE13342.1"/>
    </source>
</evidence>
<dbReference type="AlphaFoldDB" id="A0A919J4S0"/>
<keyword evidence="2" id="KW-1185">Reference proteome</keyword>
<sequence length="166" mass="17722">MWGNSFAAEDLPAGGTGVVVDAVTFTMPPTGTGAPDNVRCAGQYLDLGPQADLADWLYLLAAGERRVEDEIALHFADGSVDFEPVRVSDFWAAPPAFGETKAFATLMHYPIHTQFGVPATIWCQRVPVTRRAPLTGIGLPHNVALHIFAATLQPAAARPAALEVTR</sequence>
<accession>A0A919J4S0</accession>
<comment type="caution">
    <text evidence="1">The sequence shown here is derived from an EMBL/GenBank/DDBJ whole genome shotgun (WGS) entry which is preliminary data.</text>
</comment>
<protein>
    <submittedName>
        <fullName evidence="1">Uncharacterized protein</fullName>
    </submittedName>
</protein>
<gene>
    <name evidence="1" type="ORF">Afe05nite_51820</name>
</gene>
<dbReference type="EMBL" id="BOMM01000047">
    <property type="protein sequence ID" value="GIE13342.1"/>
    <property type="molecule type" value="Genomic_DNA"/>
</dbReference>
<organism evidence="1 2">
    <name type="scientific">Paractinoplanes ferrugineus</name>
    <dbReference type="NCBI Taxonomy" id="113564"/>
    <lineage>
        <taxon>Bacteria</taxon>
        <taxon>Bacillati</taxon>
        <taxon>Actinomycetota</taxon>
        <taxon>Actinomycetes</taxon>
        <taxon>Micromonosporales</taxon>
        <taxon>Micromonosporaceae</taxon>
        <taxon>Paractinoplanes</taxon>
    </lineage>
</organism>